<dbReference type="STRING" id="1838285.SCAL_000743"/>
<comment type="function">
    <text evidence="8">Involved in the regulation of the intracellular balance of NAD and NADP, and is a key enzyme in the biosynthesis of NADP. Catalyzes specifically the phosphorylation on 2'-hydroxyl of the adenosine moiety of NAD to yield NADP.</text>
</comment>
<dbReference type="EC" id="2.7.1.23" evidence="8"/>
<feature type="active site" description="Proton acceptor" evidence="8">
    <location>
        <position position="63"/>
    </location>
</feature>
<keyword evidence="6 8" id="KW-0521">NADP</keyword>
<protein>
    <recommendedName>
        <fullName evidence="8">NAD kinase</fullName>
        <ecNumber evidence="8">2.7.1.23</ecNumber>
    </recommendedName>
    <alternativeName>
        <fullName evidence="8">ATP-dependent NAD kinase</fullName>
    </alternativeName>
</protein>
<name>A0A1F2PA50_9EURY</name>
<evidence type="ECO:0000256" key="1">
    <source>
        <dbReference type="ARBA" id="ARBA00022490"/>
    </source>
</evidence>
<comment type="cofactor">
    <cofactor evidence="8">
        <name>a divalent metal cation</name>
        <dbReference type="ChEBI" id="CHEBI:60240"/>
    </cofactor>
</comment>
<dbReference type="InterPro" id="IPR017438">
    <property type="entry name" value="ATP-NAD_kinase_N"/>
</dbReference>
<feature type="binding site" evidence="8">
    <location>
        <begin position="63"/>
        <end position="64"/>
    </location>
    <ligand>
        <name>NAD(+)</name>
        <dbReference type="ChEBI" id="CHEBI:57540"/>
    </ligand>
</feature>
<dbReference type="Proteomes" id="UP000186940">
    <property type="component" value="Unassembled WGS sequence"/>
</dbReference>
<feature type="binding site" evidence="8">
    <location>
        <position position="68"/>
    </location>
    <ligand>
        <name>NAD(+)</name>
        <dbReference type="ChEBI" id="CHEBI:57540"/>
    </ligand>
</feature>
<keyword evidence="3 8" id="KW-0547">Nucleotide-binding</keyword>
<feature type="binding site" evidence="8">
    <location>
        <position position="196"/>
    </location>
    <ligand>
        <name>NAD(+)</name>
        <dbReference type="ChEBI" id="CHEBI:57540"/>
    </ligand>
</feature>
<keyword evidence="10" id="KW-1185">Reference proteome</keyword>
<comment type="caution">
    <text evidence="9">The sequence shown here is derived from an EMBL/GenBank/DDBJ whole genome shotgun (WGS) entry which is preliminary data.</text>
</comment>
<dbReference type="GO" id="GO:0005524">
    <property type="term" value="F:ATP binding"/>
    <property type="evidence" value="ECO:0007669"/>
    <property type="project" value="UniProtKB-KW"/>
</dbReference>
<dbReference type="GO" id="GO:0046872">
    <property type="term" value="F:metal ion binding"/>
    <property type="evidence" value="ECO:0007669"/>
    <property type="project" value="UniProtKB-UniRule"/>
</dbReference>
<comment type="subcellular location">
    <subcellularLocation>
        <location evidence="8">Cytoplasm</location>
    </subcellularLocation>
</comment>
<dbReference type="InterPro" id="IPR016064">
    <property type="entry name" value="NAD/diacylglycerol_kinase_sf"/>
</dbReference>
<feature type="binding site" evidence="8">
    <location>
        <position position="142"/>
    </location>
    <ligand>
        <name>NAD(+)</name>
        <dbReference type="ChEBI" id="CHEBI:57540"/>
    </ligand>
</feature>
<comment type="similarity">
    <text evidence="8">Belongs to the NAD kinase family.</text>
</comment>
<keyword evidence="2 8" id="KW-0808">Transferase</keyword>
<reference evidence="9" key="1">
    <citation type="submission" date="2016-05" db="EMBL/GenBank/DDBJ databases">
        <title>Microbial consortia oxidize butane by reversing methanogenesis.</title>
        <authorList>
            <person name="Laso-Perez R."/>
            <person name="Richter M."/>
            <person name="Wegener G."/>
            <person name="Musat F."/>
        </authorList>
    </citation>
    <scope>NUCLEOTIDE SEQUENCE [LARGE SCALE GENOMIC DNA]</scope>
    <source>
        <strain evidence="9">BOX2</strain>
    </source>
</reference>
<dbReference type="HAMAP" id="MF_00361">
    <property type="entry name" value="NAD_kinase"/>
    <property type="match status" value="1"/>
</dbReference>
<keyword evidence="5 8" id="KW-0067">ATP-binding</keyword>
<evidence type="ECO:0000256" key="8">
    <source>
        <dbReference type="HAMAP-Rule" id="MF_00361"/>
    </source>
</evidence>
<dbReference type="Gene3D" id="2.60.200.30">
    <property type="entry name" value="Probable inorganic polyphosphate/atp-NAD kinase, domain 2"/>
    <property type="match status" value="1"/>
</dbReference>
<organism evidence="9 10">
    <name type="scientific">Candidatus Syntropharchaeum caldarium</name>
    <dbReference type="NCBI Taxonomy" id="1838285"/>
    <lineage>
        <taxon>Archaea</taxon>
        <taxon>Methanobacteriati</taxon>
        <taxon>Methanobacteriota</taxon>
        <taxon>Stenosarchaea group</taxon>
        <taxon>Methanomicrobia</taxon>
        <taxon>Methanosarcinales</taxon>
        <taxon>ANME-2 cluster</taxon>
        <taxon>Candidatus Syntropharchaeum</taxon>
    </lineage>
</organism>
<dbReference type="Gene3D" id="3.40.50.10330">
    <property type="entry name" value="Probable inorganic polyphosphate/atp-NAD kinase, domain 1"/>
    <property type="match status" value="1"/>
</dbReference>
<dbReference type="GO" id="GO:0006741">
    <property type="term" value="P:NADP+ biosynthetic process"/>
    <property type="evidence" value="ECO:0007669"/>
    <property type="project" value="UniProtKB-UniRule"/>
</dbReference>
<keyword evidence="4 8" id="KW-0418">Kinase</keyword>
<evidence type="ECO:0000256" key="2">
    <source>
        <dbReference type="ARBA" id="ARBA00022679"/>
    </source>
</evidence>
<dbReference type="GO" id="GO:0019674">
    <property type="term" value="P:NAD+ metabolic process"/>
    <property type="evidence" value="ECO:0007669"/>
    <property type="project" value="InterPro"/>
</dbReference>
<dbReference type="PANTHER" id="PTHR20275">
    <property type="entry name" value="NAD KINASE"/>
    <property type="match status" value="1"/>
</dbReference>
<sequence length="271" mass="29319">MIRARRVGIVARDDLSQMAENIFERIRDHLDVIADPGTALKLGIDGAPISDMDVDVILCIGGDGTILRTIAAMDDPIPVLGIGMGALGFLAALTPDEALANICEIIDNFEVEERSRLDVIVNKKKEATAMNEIVVLTLRPAKMLHFEILIDGEGFERLRADGVVFSTPTGSTAYSMSAGGPIVDPGMDCTLIVPLAPFKLSARPAVVAGSSRIRIELLEPEKDAMLVVDGEINRSVSKGDEIEIVKSDRSALFVKSGESFFTRVRDKLMRI</sequence>
<evidence type="ECO:0000256" key="7">
    <source>
        <dbReference type="ARBA" id="ARBA00023027"/>
    </source>
</evidence>
<feature type="binding site" evidence="8">
    <location>
        <begin position="131"/>
        <end position="132"/>
    </location>
    <ligand>
        <name>NAD(+)</name>
        <dbReference type="ChEBI" id="CHEBI:57540"/>
    </ligand>
</feature>
<feature type="binding site" evidence="8">
    <location>
        <position position="161"/>
    </location>
    <ligand>
        <name>NAD(+)</name>
        <dbReference type="ChEBI" id="CHEBI:57540"/>
    </ligand>
</feature>
<dbReference type="PANTHER" id="PTHR20275:SF43">
    <property type="entry name" value="BIFUNCTIONAL NADP PHOSPHATASE_NAD KINASE"/>
    <property type="match status" value="1"/>
</dbReference>
<accession>A0A1F2PA50</accession>
<dbReference type="InterPro" id="IPR017437">
    <property type="entry name" value="ATP-NAD_kinase_PpnK-typ_C"/>
</dbReference>
<gene>
    <name evidence="8" type="primary">nadK</name>
    <name evidence="9" type="ORF">SCAL_000743</name>
</gene>
<dbReference type="SUPFAM" id="SSF111331">
    <property type="entry name" value="NAD kinase/diacylglycerol kinase-like"/>
    <property type="match status" value="1"/>
</dbReference>
<dbReference type="EMBL" id="LYOS01000002">
    <property type="protein sequence ID" value="OFV68103.1"/>
    <property type="molecule type" value="Genomic_DNA"/>
</dbReference>
<comment type="catalytic activity">
    <reaction evidence="8">
        <text>NAD(+) + ATP = ADP + NADP(+) + H(+)</text>
        <dbReference type="Rhea" id="RHEA:18629"/>
        <dbReference type="ChEBI" id="CHEBI:15378"/>
        <dbReference type="ChEBI" id="CHEBI:30616"/>
        <dbReference type="ChEBI" id="CHEBI:57540"/>
        <dbReference type="ChEBI" id="CHEBI:58349"/>
        <dbReference type="ChEBI" id="CHEBI:456216"/>
        <dbReference type="EC" id="2.7.1.23"/>
    </reaction>
</comment>
<evidence type="ECO:0000256" key="6">
    <source>
        <dbReference type="ARBA" id="ARBA00022857"/>
    </source>
</evidence>
<dbReference type="AlphaFoldDB" id="A0A1F2PA50"/>
<dbReference type="Pfam" id="PF20143">
    <property type="entry name" value="NAD_kinase_C"/>
    <property type="match status" value="1"/>
</dbReference>
<evidence type="ECO:0000313" key="9">
    <source>
        <dbReference type="EMBL" id="OFV68103.1"/>
    </source>
</evidence>
<keyword evidence="7 8" id="KW-0520">NAD</keyword>
<proteinExistence type="inferred from homology"/>
<evidence type="ECO:0000256" key="4">
    <source>
        <dbReference type="ARBA" id="ARBA00022777"/>
    </source>
</evidence>
<comment type="caution">
    <text evidence="8">Lacks conserved residue(s) required for the propagation of feature annotation.</text>
</comment>
<keyword evidence="1 8" id="KW-0963">Cytoplasm</keyword>
<evidence type="ECO:0000313" key="10">
    <source>
        <dbReference type="Proteomes" id="UP000186940"/>
    </source>
</evidence>
<dbReference type="InterPro" id="IPR002504">
    <property type="entry name" value="NADK"/>
</dbReference>
<evidence type="ECO:0000256" key="3">
    <source>
        <dbReference type="ARBA" id="ARBA00022741"/>
    </source>
</evidence>
<dbReference type="GO" id="GO:0003951">
    <property type="term" value="F:NAD+ kinase activity"/>
    <property type="evidence" value="ECO:0007669"/>
    <property type="project" value="UniProtKB-UniRule"/>
</dbReference>
<dbReference type="GO" id="GO:0005737">
    <property type="term" value="C:cytoplasm"/>
    <property type="evidence" value="ECO:0007669"/>
    <property type="project" value="UniProtKB-SubCell"/>
</dbReference>
<evidence type="ECO:0000256" key="5">
    <source>
        <dbReference type="ARBA" id="ARBA00022840"/>
    </source>
</evidence>
<feature type="binding site" evidence="8">
    <location>
        <position position="159"/>
    </location>
    <ligand>
        <name>NAD(+)</name>
        <dbReference type="ChEBI" id="CHEBI:57540"/>
    </ligand>
</feature>
<dbReference type="PATRIC" id="fig|1838285.3.peg.752"/>
<dbReference type="Pfam" id="PF01513">
    <property type="entry name" value="NAD_kinase"/>
    <property type="match status" value="1"/>
</dbReference>
<feature type="binding site" evidence="8">
    <location>
        <begin position="172"/>
        <end position="177"/>
    </location>
    <ligand>
        <name>NAD(+)</name>
        <dbReference type="ChEBI" id="CHEBI:57540"/>
    </ligand>
</feature>